<dbReference type="Proteomes" id="UP000020681">
    <property type="component" value="Unassembled WGS sequence"/>
</dbReference>
<evidence type="ECO:0000259" key="2">
    <source>
        <dbReference type="Pfam" id="PF00675"/>
    </source>
</evidence>
<name>A0ABP3ABH4_MYCUL</name>
<keyword evidence="4" id="KW-1185">Reference proteome</keyword>
<dbReference type="PANTHER" id="PTHR11851">
    <property type="entry name" value="METALLOPROTEASE"/>
    <property type="match status" value="1"/>
</dbReference>
<sequence>MAGAAHFLEHLLFKSTPTRTAVDIAQAMDAVGGELNAFTAKEHTCYYAHVLDNDLELAVELVPTWCSTDAAPPTMSSWNVTSFSRRSRCATMTPRTHWRTCS</sequence>
<proteinExistence type="inferred from homology"/>
<accession>A0ABP3ABH4</accession>
<reference evidence="3 4" key="1">
    <citation type="submission" date="2014-01" db="EMBL/GenBank/DDBJ databases">
        <authorList>
            <person name="Dobos K."/>
            <person name="Lenaerts A."/>
            <person name="Ordway D."/>
            <person name="DeGroote M.A."/>
            <person name="Parker T."/>
            <person name="Sizemore C."/>
            <person name="Tallon L.J."/>
            <person name="Sadzewicz L.K."/>
            <person name="Sengamalay N."/>
            <person name="Fraser C.M."/>
            <person name="Hine E."/>
            <person name="Shefchek K.A."/>
            <person name="Das S.P."/>
            <person name="Tettelin H."/>
        </authorList>
    </citation>
    <scope>NUCLEOTIDE SEQUENCE [LARGE SCALE GENOMIC DNA]</scope>
    <source>
        <strain evidence="3 4">Harvey</strain>
    </source>
</reference>
<dbReference type="InterPro" id="IPR011249">
    <property type="entry name" value="Metalloenz_LuxS/M16"/>
</dbReference>
<dbReference type="InterPro" id="IPR011765">
    <property type="entry name" value="Pept_M16_N"/>
</dbReference>
<dbReference type="PANTHER" id="PTHR11851:SF49">
    <property type="entry name" value="MITOCHONDRIAL-PROCESSING PEPTIDASE SUBUNIT ALPHA"/>
    <property type="match status" value="1"/>
</dbReference>
<organism evidence="3 4">
    <name type="scientific">Mycobacterium ulcerans str. Harvey</name>
    <dbReference type="NCBI Taxonomy" id="1299332"/>
    <lineage>
        <taxon>Bacteria</taxon>
        <taxon>Bacillati</taxon>
        <taxon>Actinomycetota</taxon>
        <taxon>Actinomycetes</taxon>
        <taxon>Mycobacteriales</taxon>
        <taxon>Mycobacteriaceae</taxon>
        <taxon>Mycobacterium</taxon>
        <taxon>Mycobacterium ulcerans group</taxon>
    </lineage>
</organism>
<protein>
    <submittedName>
        <fullName evidence="3">Insulinase family protein</fullName>
    </submittedName>
</protein>
<dbReference type="InterPro" id="IPR050361">
    <property type="entry name" value="MPP/UQCRC_Complex"/>
</dbReference>
<comment type="similarity">
    <text evidence="1">Belongs to the peptidase M16 family.</text>
</comment>
<evidence type="ECO:0000313" key="3">
    <source>
        <dbReference type="EMBL" id="EUA88698.1"/>
    </source>
</evidence>
<dbReference type="EMBL" id="JAOL01000136">
    <property type="protein sequence ID" value="EUA88698.1"/>
    <property type="molecule type" value="Genomic_DNA"/>
</dbReference>
<dbReference type="Pfam" id="PF00675">
    <property type="entry name" value="Peptidase_M16"/>
    <property type="match status" value="1"/>
</dbReference>
<dbReference type="Gene3D" id="3.30.830.10">
    <property type="entry name" value="Metalloenzyme, LuxS/M16 peptidase-like"/>
    <property type="match status" value="1"/>
</dbReference>
<evidence type="ECO:0000313" key="4">
    <source>
        <dbReference type="Proteomes" id="UP000020681"/>
    </source>
</evidence>
<dbReference type="SUPFAM" id="SSF63411">
    <property type="entry name" value="LuxS/MPP-like metallohydrolase"/>
    <property type="match status" value="1"/>
</dbReference>
<evidence type="ECO:0000256" key="1">
    <source>
        <dbReference type="ARBA" id="ARBA00007261"/>
    </source>
</evidence>
<gene>
    <name evidence="3" type="ORF">I551_4817</name>
</gene>
<feature type="domain" description="Peptidase M16 N-terminal" evidence="2">
    <location>
        <begin position="2"/>
        <end position="66"/>
    </location>
</feature>
<comment type="caution">
    <text evidence="3">The sequence shown here is derived from an EMBL/GenBank/DDBJ whole genome shotgun (WGS) entry which is preliminary data.</text>
</comment>